<organism evidence="1 2">
    <name type="scientific">Capsicum baccatum</name>
    <name type="common">Peruvian pepper</name>
    <dbReference type="NCBI Taxonomy" id="33114"/>
    <lineage>
        <taxon>Eukaryota</taxon>
        <taxon>Viridiplantae</taxon>
        <taxon>Streptophyta</taxon>
        <taxon>Embryophyta</taxon>
        <taxon>Tracheophyta</taxon>
        <taxon>Spermatophyta</taxon>
        <taxon>Magnoliopsida</taxon>
        <taxon>eudicotyledons</taxon>
        <taxon>Gunneridae</taxon>
        <taxon>Pentapetalae</taxon>
        <taxon>asterids</taxon>
        <taxon>lamiids</taxon>
        <taxon>Solanales</taxon>
        <taxon>Solanaceae</taxon>
        <taxon>Solanoideae</taxon>
        <taxon>Capsiceae</taxon>
        <taxon>Capsicum</taxon>
    </lineage>
</organism>
<dbReference type="STRING" id="33114.A0A2G2VRR3"/>
<evidence type="ECO:0000313" key="1">
    <source>
        <dbReference type="EMBL" id="PHT35652.1"/>
    </source>
</evidence>
<accession>A0A2G2VRR3</accession>
<gene>
    <name evidence="1" type="ORF">CQW23_23352</name>
</gene>
<protein>
    <submittedName>
        <fullName evidence="1">Uncharacterized protein</fullName>
    </submittedName>
</protein>
<reference evidence="1 2" key="1">
    <citation type="journal article" date="2017" name="Genome Biol.">
        <title>New reference genome sequences of hot pepper reveal the massive evolution of plant disease-resistance genes by retroduplication.</title>
        <authorList>
            <person name="Kim S."/>
            <person name="Park J."/>
            <person name="Yeom S.I."/>
            <person name="Kim Y.M."/>
            <person name="Seo E."/>
            <person name="Kim K.T."/>
            <person name="Kim M.S."/>
            <person name="Lee J.M."/>
            <person name="Cheong K."/>
            <person name="Shin H.S."/>
            <person name="Kim S.B."/>
            <person name="Han K."/>
            <person name="Lee J."/>
            <person name="Park M."/>
            <person name="Lee H.A."/>
            <person name="Lee H.Y."/>
            <person name="Lee Y."/>
            <person name="Oh S."/>
            <person name="Lee J.H."/>
            <person name="Choi E."/>
            <person name="Choi E."/>
            <person name="Lee S.E."/>
            <person name="Jeon J."/>
            <person name="Kim H."/>
            <person name="Choi G."/>
            <person name="Song H."/>
            <person name="Lee J."/>
            <person name="Lee S.C."/>
            <person name="Kwon J.K."/>
            <person name="Lee H.Y."/>
            <person name="Koo N."/>
            <person name="Hong Y."/>
            <person name="Kim R.W."/>
            <person name="Kang W.H."/>
            <person name="Huh J.H."/>
            <person name="Kang B.C."/>
            <person name="Yang T.J."/>
            <person name="Lee Y.H."/>
            <person name="Bennetzen J.L."/>
            <person name="Choi D."/>
        </authorList>
    </citation>
    <scope>NUCLEOTIDE SEQUENCE [LARGE SCALE GENOMIC DNA]</scope>
    <source>
        <strain evidence="2">cv. PBC81</strain>
    </source>
</reference>
<sequence>MGTRAWPTLGGDVYYVGLLLCRADKKSHQDNILAIRGNDFVGTQSAVQLLPQNVPTAIQIVVVVHDYKIIESFSRYQLKKFVVVGTKVILSVLNPAIGVDEDIKYCGSIIAEAEYNVAALAMNKAPCIQKLLADLYMEQKKSTEILVDNEAAISIENNLVFHGKNKHLRIKFYFLREVQRMET</sequence>
<proteinExistence type="predicted"/>
<name>A0A2G2VRR3_CAPBA</name>
<keyword evidence="2" id="KW-1185">Reference proteome</keyword>
<reference evidence="2" key="2">
    <citation type="journal article" date="2017" name="J. Anim. Genet.">
        <title>Multiple reference genome sequences of hot pepper reveal the massive evolution of plant disease resistance genes by retroduplication.</title>
        <authorList>
            <person name="Kim S."/>
            <person name="Park J."/>
            <person name="Yeom S.-I."/>
            <person name="Kim Y.-M."/>
            <person name="Seo E."/>
            <person name="Kim K.-T."/>
            <person name="Kim M.-S."/>
            <person name="Lee J.M."/>
            <person name="Cheong K."/>
            <person name="Shin H.-S."/>
            <person name="Kim S.-B."/>
            <person name="Han K."/>
            <person name="Lee J."/>
            <person name="Park M."/>
            <person name="Lee H.-A."/>
            <person name="Lee H.-Y."/>
            <person name="Lee Y."/>
            <person name="Oh S."/>
            <person name="Lee J.H."/>
            <person name="Choi E."/>
            <person name="Choi E."/>
            <person name="Lee S.E."/>
            <person name="Jeon J."/>
            <person name="Kim H."/>
            <person name="Choi G."/>
            <person name="Song H."/>
            <person name="Lee J."/>
            <person name="Lee S.-C."/>
            <person name="Kwon J.-K."/>
            <person name="Lee H.-Y."/>
            <person name="Koo N."/>
            <person name="Hong Y."/>
            <person name="Kim R.W."/>
            <person name="Kang W.-H."/>
            <person name="Huh J.H."/>
            <person name="Kang B.-C."/>
            <person name="Yang T.-J."/>
            <person name="Lee Y.-H."/>
            <person name="Bennetzen J.L."/>
            <person name="Choi D."/>
        </authorList>
    </citation>
    <scope>NUCLEOTIDE SEQUENCE [LARGE SCALE GENOMIC DNA]</scope>
    <source>
        <strain evidence="2">cv. PBC81</strain>
    </source>
</reference>
<evidence type="ECO:0000313" key="2">
    <source>
        <dbReference type="Proteomes" id="UP000224567"/>
    </source>
</evidence>
<dbReference type="Proteomes" id="UP000224567">
    <property type="component" value="Unassembled WGS sequence"/>
</dbReference>
<comment type="caution">
    <text evidence="1">The sequence shown here is derived from an EMBL/GenBank/DDBJ whole genome shotgun (WGS) entry which is preliminary data.</text>
</comment>
<dbReference type="CDD" id="cd09272">
    <property type="entry name" value="RNase_HI_RT_Ty1"/>
    <property type="match status" value="1"/>
</dbReference>
<dbReference type="OrthoDB" id="1329212at2759"/>
<dbReference type="EMBL" id="MLFT02000010">
    <property type="protein sequence ID" value="PHT35652.1"/>
    <property type="molecule type" value="Genomic_DNA"/>
</dbReference>
<dbReference type="AlphaFoldDB" id="A0A2G2VRR3"/>